<dbReference type="CDD" id="cd06170">
    <property type="entry name" value="LuxR_C_like"/>
    <property type="match status" value="1"/>
</dbReference>
<feature type="domain" description="Response regulatory" evidence="7">
    <location>
        <begin position="13"/>
        <end position="137"/>
    </location>
</feature>
<dbReference type="Gene3D" id="1.10.10.10">
    <property type="entry name" value="Winged helix-like DNA-binding domain superfamily/Winged helix DNA-binding domain"/>
    <property type="match status" value="1"/>
</dbReference>
<dbReference type="SMART" id="SM00448">
    <property type="entry name" value="REC"/>
    <property type="match status" value="1"/>
</dbReference>
<feature type="modified residue" description="4-aspartylphosphate" evidence="5">
    <location>
        <position position="72"/>
    </location>
</feature>
<keyword evidence="4" id="KW-0804">Transcription</keyword>
<dbReference type="OrthoDB" id="5292887at2"/>
<feature type="domain" description="HTH luxR-type" evidence="6">
    <location>
        <begin position="172"/>
        <end position="237"/>
    </location>
</feature>
<proteinExistence type="predicted"/>
<evidence type="ECO:0000259" key="6">
    <source>
        <dbReference type="PROSITE" id="PS50043"/>
    </source>
</evidence>
<dbReference type="EMBL" id="CP003537">
    <property type="protein sequence ID" value="AGH95804.1"/>
    <property type="molecule type" value="Genomic_DNA"/>
</dbReference>
<evidence type="ECO:0000256" key="1">
    <source>
        <dbReference type="ARBA" id="ARBA00022553"/>
    </source>
</evidence>
<dbReference type="eggNOG" id="COG2197">
    <property type="taxonomic scope" value="Bacteria"/>
</dbReference>
<evidence type="ECO:0000256" key="4">
    <source>
        <dbReference type="ARBA" id="ARBA00023163"/>
    </source>
</evidence>
<dbReference type="PANTHER" id="PTHR43214">
    <property type="entry name" value="TWO-COMPONENT RESPONSE REGULATOR"/>
    <property type="match status" value="1"/>
</dbReference>
<evidence type="ECO:0000313" key="9">
    <source>
        <dbReference type="Proteomes" id="UP000012040"/>
    </source>
</evidence>
<organism evidence="8 9">
    <name type="scientific">Pseudobdellovibrio exovorus JSS</name>
    <dbReference type="NCBI Taxonomy" id="1184267"/>
    <lineage>
        <taxon>Bacteria</taxon>
        <taxon>Pseudomonadati</taxon>
        <taxon>Bdellovibrionota</taxon>
        <taxon>Bdellovibrionia</taxon>
        <taxon>Bdellovibrionales</taxon>
        <taxon>Pseudobdellovibrionaceae</taxon>
        <taxon>Pseudobdellovibrio</taxon>
    </lineage>
</organism>
<evidence type="ECO:0008006" key="10">
    <source>
        <dbReference type="Google" id="ProtNLM"/>
    </source>
</evidence>
<dbReference type="PROSITE" id="PS50110">
    <property type="entry name" value="RESPONSE_REGULATORY"/>
    <property type="match status" value="1"/>
</dbReference>
<dbReference type="KEGG" id="bex:A11Q_1588"/>
<dbReference type="Proteomes" id="UP000012040">
    <property type="component" value="Chromosome"/>
</dbReference>
<gene>
    <name evidence="8" type="ORF">A11Q_1588</name>
</gene>
<protein>
    <recommendedName>
        <fullName evidence="10">Two-component response regulator</fullName>
    </recommendedName>
</protein>
<dbReference type="PANTHER" id="PTHR43214:SF41">
    <property type="entry name" value="NITRATE_NITRITE RESPONSE REGULATOR PROTEIN NARP"/>
    <property type="match status" value="1"/>
</dbReference>
<dbReference type="InterPro" id="IPR011006">
    <property type="entry name" value="CheY-like_superfamily"/>
</dbReference>
<name>M4VRJ4_9BACT</name>
<dbReference type="PATRIC" id="fig|1184267.3.peg.1607"/>
<evidence type="ECO:0000256" key="5">
    <source>
        <dbReference type="PROSITE-ProRule" id="PRU00169"/>
    </source>
</evidence>
<dbReference type="InterPro" id="IPR000792">
    <property type="entry name" value="Tscrpt_reg_LuxR_C"/>
</dbReference>
<dbReference type="InterPro" id="IPR001789">
    <property type="entry name" value="Sig_transdc_resp-reg_receiver"/>
</dbReference>
<dbReference type="SUPFAM" id="SSF52172">
    <property type="entry name" value="CheY-like"/>
    <property type="match status" value="1"/>
</dbReference>
<evidence type="ECO:0000256" key="3">
    <source>
        <dbReference type="ARBA" id="ARBA00023125"/>
    </source>
</evidence>
<dbReference type="PRINTS" id="PR00038">
    <property type="entry name" value="HTHLUXR"/>
</dbReference>
<evidence type="ECO:0000256" key="2">
    <source>
        <dbReference type="ARBA" id="ARBA00023015"/>
    </source>
</evidence>
<keyword evidence="1 5" id="KW-0597">Phosphoprotein</keyword>
<dbReference type="PROSITE" id="PS50043">
    <property type="entry name" value="HTH_LUXR_2"/>
    <property type="match status" value="1"/>
</dbReference>
<dbReference type="InterPro" id="IPR058245">
    <property type="entry name" value="NreC/VraR/RcsB-like_REC"/>
</dbReference>
<dbReference type="InterPro" id="IPR016032">
    <property type="entry name" value="Sig_transdc_resp-reg_C-effctor"/>
</dbReference>
<dbReference type="Pfam" id="PF00196">
    <property type="entry name" value="GerE"/>
    <property type="match status" value="1"/>
</dbReference>
<dbReference type="AlphaFoldDB" id="M4VRJ4"/>
<dbReference type="HOGENOM" id="CLU_000445_90_10_7"/>
<evidence type="ECO:0000313" key="8">
    <source>
        <dbReference type="EMBL" id="AGH95804.1"/>
    </source>
</evidence>
<evidence type="ECO:0000259" key="7">
    <source>
        <dbReference type="PROSITE" id="PS50110"/>
    </source>
</evidence>
<keyword evidence="2" id="KW-0805">Transcription regulation</keyword>
<dbReference type="STRING" id="1184267.A11Q_1588"/>
<dbReference type="CDD" id="cd17535">
    <property type="entry name" value="REC_NarL-like"/>
    <property type="match status" value="1"/>
</dbReference>
<accession>M4VRJ4</accession>
<dbReference type="InterPro" id="IPR039420">
    <property type="entry name" value="WalR-like"/>
</dbReference>
<dbReference type="SUPFAM" id="SSF46894">
    <property type="entry name" value="C-terminal effector domain of the bipartite response regulators"/>
    <property type="match status" value="1"/>
</dbReference>
<dbReference type="Pfam" id="PF00072">
    <property type="entry name" value="Response_reg"/>
    <property type="match status" value="1"/>
</dbReference>
<dbReference type="GO" id="GO:0000160">
    <property type="term" value="P:phosphorelay signal transduction system"/>
    <property type="evidence" value="ECO:0007669"/>
    <property type="project" value="InterPro"/>
</dbReference>
<dbReference type="SMART" id="SM00421">
    <property type="entry name" value="HTH_LUXR"/>
    <property type="match status" value="1"/>
</dbReference>
<dbReference type="GO" id="GO:0006355">
    <property type="term" value="P:regulation of DNA-templated transcription"/>
    <property type="evidence" value="ECO:0007669"/>
    <property type="project" value="InterPro"/>
</dbReference>
<dbReference type="InterPro" id="IPR036388">
    <property type="entry name" value="WH-like_DNA-bd_sf"/>
</dbReference>
<sequence length="239" mass="26453">MSILPTSNSFQNICLIVEDQPQVCNFLTQSMTEAFPELRVIVRSNITAAIEWLKQRTPEMKAQQPLRLGLIDLGLPDGSGVELIRYLKTNEPDTRSVVVTIYDDDQHVFEALAAGASGYILKFESPAHFVEILKRIQKDEPPLSPSIARKMLAHFNTMALTSSSSLEIPEATETKKTPLTAREQETLTLLSRGLTVAEAAGEMKLSPQTVAGYVKIIYQKLQVTNRAEATREAIRLGLG</sequence>
<reference evidence="8 9" key="1">
    <citation type="journal article" date="2013" name="ISME J.">
        <title>By their genes ye shall know them: genomic signatures of predatory bacteria.</title>
        <authorList>
            <person name="Pasternak Z."/>
            <person name="Pietrokovski S."/>
            <person name="Rotem O."/>
            <person name="Gophna U."/>
            <person name="Lurie-Weinberger M.N."/>
            <person name="Jurkevitch E."/>
        </authorList>
    </citation>
    <scope>NUCLEOTIDE SEQUENCE [LARGE SCALE GENOMIC DNA]</scope>
    <source>
        <strain evidence="8 9">JSS</strain>
    </source>
</reference>
<dbReference type="GO" id="GO:0003677">
    <property type="term" value="F:DNA binding"/>
    <property type="evidence" value="ECO:0007669"/>
    <property type="project" value="UniProtKB-KW"/>
</dbReference>
<dbReference type="RefSeq" id="WP_015470294.1">
    <property type="nucleotide sequence ID" value="NC_020813.1"/>
</dbReference>
<dbReference type="Gene3D" id="3.40.50.2300">
    <property type="match status" value="1"/>
</dbReference>
<keyword evidence="3" id="KW-0238">DNA-binding</keyword>
<keyword evidence="9" id="KW-1185">Reference proteome</keyword>